<dbReference type="Proteomes" id="UP001060085">
    <property type="component" value="Linkage Group LG01"/>
</dbReference>
<accession>A0ACC0C628</accession>
<gene>
    <name evidence="1" type="ORF">M9H77_01534</name>
</gene>
<evidence type="ECO:0000313" key="2">
    <source>
        <dbReference type="Proteomes" id="UP001060085"/>
    </source>
</evidence>
<proteinExistence type="predicted"/>
<organism evidence="1 2">
    <name type="scientific">Catharanthus roseus</name>
    <name type="common">Madagascar periwinkle</name>
    <name type="synonym">Vinca rosea</name>
    <dbReference type="NCBI Taxonomy" id="4058"/>
    <lineage>
        <taxon>Eukaryota</taxon>
        <taxon>Viridiplantae</taxon>
        <taxon>Streptophyta</taxon>
        <taxon>Embryophyta</taxon>
        <taxon>Tracheophyta</taxon>
        <taxon>Spermatophyta</taxon>
        <taxon>Magnoliopsida</taxon>
        <taxon>eudicotyledons</taxon>
        <taxon>Gunneridae</taxon>
        <taxon>Pentapetalae</taxon>
        <taxon>asterids</taxon>
        <taxon>lamiids</taxon>
        <taxon>Gentianales</taxon>
        <taxon>Apocynaceae</taxon>
        <taxon>Rauvolfioideae</taxon>
        <taxon>Vinceae</taxon>
        <taxon>Catharanthinae</taxon>
        <taxon>Catharanthus</taxon>
    </lineage>
</organism>
<sequence length="274" mass="30275">MEEQSLENNLQLTTLDFGGNSISSGSCYHFPATAHQTNGNPLVFNTVPSWMYCQQTSQNYVDFMSENGGSGFGKKITIFNPSMSSGFAPMEISTNNAGLEQPGCPPNEVPPLNNLTASEHLIPSKKLNKGCGHAARGLPPKNPKSKREQKANADRYQRAKIAERLEAMKEFLPHSQEHSHGSVMDDIMNLIKYLKTQIKDLSQSKLGGEPSCTRLIFHEAYGHYLLHDELLNKPLEDMIGNLLEVNPLAATQLLESKGLFMMPAALVERLSPFT</sequence>
<comment type="caution">
    <text evidence="1">The sequence shown here is derived from an EMBL/GenBank/DDBJ whole genome shotgun (WGS) entry which is preliminary data.</text>
</comment>
<keyword evidence="2" id="KW-1185">Reference proteome</keyword>
<evidence type="ECO:0000313" key="1">
    <source>
        <dbReference type="EMBL" id="KAI5680307.1"/>
    </source>
</evidence>
<reference evidence="2" key="1">
    <citation type="journal article" date="2023" name="Nat. Plants">
        <title>Single-cell RNA sequencing provides a high-resolution roadmap for understanding the multicellular compartmentation of specialized metabolism.</title>
        <authorList>
            <person name="Sun S."/>
            <person name="Shen X."/>
            <person name="Li Y."/>
            <person name="Li Y."/>
            <person name="Wang S."/>
            <person name="Li R."/>
            <person name="Zhang H."/>
            <person name="Shen G."/>
            <person name="Guo B."/>
            <person name="Wei J."/>
            <person name="Xu J."/>
            <person name="St-Pierre B."/>
            <person name="Chen S."/>
            <person name="Sun C."/>
        </authorList>
    </citation>
    <scope>NUCLEOTIDE SEQUENCE [LARGE SCALE GENOMIC DNA]</scope>
</reference>
<name>A0ACC0C628_CATRO</name>
<protein>
    <submittedName>
        <fullName evidence="1">Uncharacterized protein</fullName>
    </submittedName>
</protein>
<dbReference type="EMBL" id="CM044701">
    <property type="protein sequence ID" value="KAI5680307.1"/>
    <property type="molecule type" value="Genomic_DNA"/>
</dbReference>